<evidence type="ECO:0000313" key="2">
    <source>
        <dbReference type="EMBL" id="CAH2324243.1"/>
    </source>
</evidence>
<feature type="compositionally biased region" description="Polar residues" evidence="1">
    <location>
        <begin position="78"/>
        <end position="96"/>
    </location>
</feature>
<organism evidence="2 3">
    <name type="scientific">Pelobates cultripes</name>
    <name type="common">Western spadefoot toad</name>
    <dbReference type="NCBI Taxonomy" id="61616"/>
    <lineage>
        <taxon>Eukaryota</taxon>
        <taxon>Metazoa</taxon>
        <taxon>Chordata</taxon>
        <taxon>Craniata</taxon>
        <taxon>Vertebrata</taxon>
        <taxon>Euteleostomi</taxon>
        <taxon>Amphibia</taxon>
        <taxon>Batrachia</taxon>
        <taxon>Anura</taxon>
        <taxon>Pelobatoidea</taxon>
        <taxon>Pelobatidae</taxon>
        <taxon>Pelobates</taxon>
    </lineage>
</organism>
<gene>
    <name evidence="2" type="ORF">PECUL_23A061353</name>
</gene>
<accession>A0AAD1WQE3</accession>
<feature type="compositionally biased region" description="Polar residues" evidence="1">
    <location>
        <begin position="36"/>
        <end position="46"/>
    </location>
</feature>
<dbReference type="EMBL" id="OW240923">
    <property type="protein sequence ID" value="CAH2324243.1"/>
    <property type="molecule type" value="Genomic_DNA"/>
</dbReference>
<protein>
    <submittedName>
        <fullName evidence="2">Uncharacterized protein</fullName>
    </submittedName>
</protein>
<proteinExistence type="predicted"/>
<keyword evidence="3" id="KW-1185">Reference proteome</keyword>
<sequence length="96" mass="10877">MAVATRKADPIFRGEKLITYLDRLYTAPEQRELESSEATPLQQQTPWGRKQEGEPPSHHRRENTPSVEASAAHENRVQKANTQNQLSHTNPNSDTT</sequence>
<dbReference type="AlphaFoldDB" id="A0AAD1WQE3"/>
<evidence type="ECO:0000256" key="1">
    <source>
        <dbReference type="SAM" id="MobiDB-lite"/>
    </source>
</evidence>
<reference evidence="2" key="1">
    <citation type="submission" date="2022-03" db="EMBL/GenBank/DDBJ databases">
        <authorList>
            <person name="Alioto T."/>
            <person name="Alioto T."/>
            <person name="Gomez Garrido J."/>
        </authorList>
    </citation>
    <scope>NUCLEOTIDE SEQUENCE</scope>
</reference>
<name>A0AAD1WQE3_PELCU</name>
<dbReference type="Proteomes" id="UP001295444">
    <property type="component" value="Chromosome 12"/>
</dbReference>
<evidence type="ECO:0000313" key="3">
    <source>
        <dbReference type="Proteomes" id="UP001295444"/>
    </source>
</evidence>
<feature type="region of interest" description="Disordered" evidence="1">
    <location>
        <begin position="30"/>
        <end position="96"/>
    </location>
</feature>